<evidence type="ECO:0000313" key="2">
    <source>
        <dbReference type="Proteomes" id="UP000242146"/>
    </source>
</evidence>
<dbReference type="EMBL" id="MCGT01000003">
    <property type="protein sequence ID" value="ORX61428.1"/>
    <property type="molecule type" value="Genomic_DNA"/>
</dbReference>
<reference evidence="1 2" key="1">
    <citation type="submission" date="2016-07" db="EMBL/GenBank/DDBJ databases">
        <title>Pervasive Adenine N6-methylation of Active Genes in Fungi.</title>
        <authorList>
            <consortium name="DOE Joint Genome Institute"/>
            <person name="Mondo S.J."/>
            <person name="Dannebaum R.O."/>
            <person name="Kuo R.C."/>
            <person name="Labutti K."/>
            <person name="Haridas S."/>
            <person name="Kuo A."/>
            <person name="Salamov A."/>
            <person name="Ahrendt S.R."/>
            <person name="Lipzen A."/>
            <person name="Sullivan W."/>
            <person name="Andreopoulos W.B."/>
            <person name="Clum A."/>
            <person name="Lindquist E."/>
            <person name="Daum C."/>
            <person name="Ramamoorthy G.K."/>
            <person name="Gryganskyi A."/>
            <person name="Culley D."/>
            <person name="Magnuson J.K."/>
            <person name="James T.Y."/>
            <person name="O'Malley M.A."/>
            <person name="Stajich J.E."/>
            <person name="Spatafora J.W."/>
            <person name="Visel A."/>
            <person name="Grigoriev I.V."/>
        </authorList>
    </citation>
    <scope>NUCLEOTIDE SEQUENCE [LARGE SCALE GENOMIC DNA]</scope>
    <source>
        <strain evidence="1 2">NRRL 3301</strain>
    </source>
</reference>
<name>A0A1X2GV49_9FUNG</name>
<comment type="caution">
    <text evidence="1">The sequence shown here is derived from an EMBL/GenBank/DDBJ whole genome shotgun (WGS) entry which is preliminary data.</text>
</comment>
<organism evidence="1 2">
    <name type="scientific">Hesseltinella vesiculosa</name>
    <dbReference type="NCBI Taxonomy" id="101127"/>
    <lineage>
        <taxon>Eukaryota</taxon>
        <taxon>Fungi</taxon>
        <taxon>Fungi incertae sedis</taxon>
        <taxon>Mucoromycota</taxon>
        <taxon>Mucoromycotina</taxon>
        <taxon>Mucoromycetes</taxon>
        <taxon>Mucorales</taxon>
        <taxon>Cunninghamellaceae</taxon>
        <taxon>Hesseltinella</taxon>
    </lineage>
</organism>
<dbReference type="AlphaFoldDB" id="A0A1X2GV49"/>
<accession>A0A1X2GV49</accession>
<dbReference type="Proteomes" id="UP000242146">
    <property type="component" value="Unassembled WGS sequence"/>
</dbReference>
<evidence type="ECO:0000313" key="1">
    <source>
        <dbReference type="EMBL" id="ORX61428.1"/>
    </source>
</evidence>
<keyword evidence="2" id="KW-1185">Reference proteome</keyword>
<proteinExistence type="predicted"/>
<gene>
    <name evidence="1" type="ORF">DM01DRAFT_1332028</name>
</gene>
<sequence length="65" mass="7429">MNESFASLSSEILAEAMGNCIKRASVLLYCVPLVHRPILFLHSTYHQDKRRDPWGSQERDIDPGK</sequence>
<protein>
    <submittedName>
        <fullName evidence="1">Uncharacterized protein</fullName>
    </submittedName>
</protein>